<sequence length="324" mass="34643">MGDSPDHLASLSRARVSSALGSTDAESTNAVCRCDTSGVAADENTKFVIAHPAVAVICWGTYYHPIIRVGAGTRINAGLDAAKRLCQDLLAGQYVNQLSQYGVGHGSVVQAVQLNVNPPATLTEAEAATFLKGNIPGGVRSPAVDEANLLYVLFLDPATKPTVLDSSGMPLPTGSFCGYHKSAKYNDNSVGDDLFYAVIRTDNRKGNTPAGTIANVAYCVSHELAEIVTNPRDTQGYTGTQGCEISDLCETGGKCGTNCCTTFGYRNWNVEQYWSNWASNCVRGDDPVSMRNVLSTTVGGFSFRALKTPIINIEYIASRYRNFP</sequence>
<dbReference type="Proteomes" id="UP000733379">
    <property type="component" value="Unassembled WGS sequence"/>
</dbReference>
<keyword evidence="2" id="KW-1185">Reference proteome</keyword>
<reference evidence="1 2" key="1">
    <citation type="submission" date="2021-06" db="EMBL/GenBank/DDBJ databases">
        <title>Actinomycetes sequencing.</title>
        <authorList>
            <person name="Shan Q."/>
        </authorList>
    </citation>
    <scope>NUCLEOTIDE SEQUENCE [LARGE SCALE GENOMIC DNA]</scope>
    <source>
        <strain evidence="1 2">NEAU-G5</strain>
    </source>
</reference>
<gene>
    <name evidence="1" type="ORF">KO481_14465</name>
</gene>
<evidence type="ECO:0000313" key="2">
    <source>
        <dbReference type="Proteomes" id="UP000733379"/>
    </source>
</evidence>
<proteinExistence type="predicted"/>
<organism evidence="1 2">
    <name type="scientific">Nocardia albiluteola</name>
    <dbReference type="NCBI Taxonomy" id="2842303"/>
    <lineage>
        <taxon>Bacteria</taxon>
        <taxon>Bacillati</taxon>
        <taxon>Actinomycetota</taxon>
        <taxon>Actinomycetes</taxon>
        <taxon>Mycobacteriales</taxon>
        <taxon>Nocardiaceae</taxon>
        <taxon>Nocardia</taxon>
    </lineage>
</organism>
<comment type="caution">
    <text evidence="1">The sequence shown here is derived from an EMBL/GenBank/DDBJ whole genome shotgun (WGS) entry which is preliminary data.</text>
</comment>
<dbReference type="EMBL" id="JAHKNI010000004">
    <property type="protein sequence ID" value="MBU3062721.1"/>
    <property type="molecule type" value="Genomic_DNA"/>
</dbReference>
<accession>A0ABS6AXC6</accession>
<name>A0ABS6AXC6_9NOCA</name>
<evidence type="ECO:0000313" key="1">
    <source>
        <dbReference type="EMBL" id="MBU3062721.1"/>
    </source>
</evidence>
<protein>
    <submittedName>
        <fullName evidence="1">Uncharacterized protein</fullName>
    </submittedName>
</protein>